<dbReference type="Pfam" id="PF10536">
    <property type="entry name" value="PMD"/>
    <property type="match status" value="1"/>
</dbReference>
<dbReference type="Proteomes" id="UP000825729">
    <property type="component" value="Unassembled WGS sequence"/>
</dbReference>
<dbReference type="AlphaFoldDB" id="A0AAV7E7Q6"/>
<protein>
    <recommendedName>
        <fullName evidence="1">Aminotransferase-like plant mobile domain-containing protein</fullName>
    </recommendedName>
</protein>
<name>A0AAV7E7Q6_ARIFI</name>
<accession>A0AAV7E7Q6</accession>
<dbReference type="PANTHER" id="PTHR46033:SF16">
    <property type="entry name" value="AMINOTRANSFERASE-LIKE PLANT MOBILE DOMAIN-CONTAINING PROTEIN"/>
    <property type="match status" value="1"/>
</dbReference>
<comment type="caution">
    <text evidence="2">The sequence shown here is derived from an EMBL/GenBank/DDBJ whole genome shotgun (WGS) entry which is preliminary data.</text>
</comment>
<proteinExistence type="predicted"/>
<keyword evidence="3" id="KW-1185">Reference proteome</keyword>
<dbReference type="EMBL" id="JAINDJ010000006">
    <property type="protein sequence ID" value="KAG9444877.1"/>
    <property type="molecule type" value="Genomic_DNA"/>
</dbReference>
<dbReference type="GO" id="GO:0010073">
    <property type="term" value="P:meristem maintenance"/>
    <property type="evidence" value="ECO:0007669"/>
    <property type="project" value="InterPro"/>
</dbReference>
<reference evidence="2 3" key="1">
    <citation type="submission" date="2021-07" db="EMBL/GenBank/DDBJ databases">
        <title>The Aristolochia fimbriata genome: insights into angiosperm evolution, floral development and chemical biosynthesis.</title>
        <authorList>
            <person name="Jiao Y."/>
        </authorList>
    </citation>
    <scope>NUCLEOTIDE SEQUENCE [LARGE SCALE GENOMIC DNA]</scope>
    <source>
        <strain evidence="2">IBCAS-2021</strain>
        <tissue evidence="2">Leaf</tissue>
    </source>
</reference>
<organism evidence="2 3">
    <name type="scientific">Aristolochia fimbriata</name>
    <name type="common">White veined hardy Dutchman's pipe vine</name>
    <dbReference type="NCBI Taxonomy" id="158543"/>
    <lineage>
        <taxon>Eukaryota</taxon>
        <taxon>Viridiplantae</taxon>
        <taxon>Streptophyta</taxon>
        <taxon>Embryophyta</taxon>
        <taxon>Tracheophyta</taxon>
        <taxon>Spermatophyta</taxon>
        <taxon>Magnoliopsida</taxon>
        <taxon>Magnoliidae</taxon>
        <taxon>Piperales</taxon>
        <taxon>Aristolochiaceae</taxon>
        <taxon>Aristolochia</taxon>
    </lineage>
</organism>
<sequence>MAAPYVNLIGGLRAFDHDVTVGEESILTLVPYMEGDASRITYCSSGESVFRGHAAKRPPLVDRLLPYGPLCRPLAAVERVFFLPWPDSSCEDEDIAAGPETFALQSALHTVNQPSLPHTLADNFLDGGVVRNFHAPDTTLDTLLPLLFEGTTLLLGRCSRTLCKASVYYGLRASIFQYSCDALVVRAFFDTWSPEMNMLITCQSDLSITLLDMDRIFGLPIFGQFYDEDDVVFVHDPWTAWHAAYEKGAANSRERTALELDVFYVLHVMPGKEDEVHLAALLLVCISCDDQRSTVFKVASYMATWIHFGLACPALACLYRGLGQATAGLSTIVQWPYLYSWLVIYFHTHGEDLEGVRRPSMVSFGNPSVQRVFDEEQARDLFRRLLVLVWNRYVLGVSTISSLVDESKASISRPAYESLLSVPCCYLTARRCIRLFIETYNPTRFARQFGYCQDLPGDLGAKASQ</sequence>
<evidence type="ECO:0000313" key="3">
    <source>
        <dbReference type="Proteomes" id="UP000825729"/>
    </source>
</evidence>
<dbReference type="PANTHER" id="PTHR46033">
    <property type="entry name" value="PROTEIN MAIN-LIKE 2"/>
    <property type="match status" value="1"/>
</dbReference>
<gene>
    <name evidence="2" type="ORF">H6P81_016217</name>
</gene>
<evidence type="ECO:0000313" key="2">
    <source>
        <dbReference type="EMBL" id="KAG9444877.1"/>
    </source>
</evidence>
<evidence type="ECO:0000259" key="1">
    <source>
        <dbReference type="Pfam" id="PF10536"/>
    </source>
</evidence>
<dbReference type="InterPro" id="IPR044824">
    <property type="entry name" value="MAIN-like"/>
</dbReference>
<feature type="domain" description="Aminotransferase-like plant mobile" evidence="1">
    <location>
        <begin position="168"/>
        <end position="459"/>
    </location>
</feature>
<dbReference type="InterPro" id="IPR019557">
    <property type="entry name" value="AminoTfrase-like_pln_mobile"/>
</dbReference>